<dbReference type="InterPro" id="IPR027417">
    <property type="entry name" value="P-loop_NTPase"/>
</dbReference>
<dbReference type="SUPFAM" id="SSF52540">
    <property type="entry name" value="P-loop containing nucleoside triphosphate hydrolases"/>
    <property type="match status" value="1"/>
</dbReference>
<gene>
    <name evidence="1" type="ORF">SPSIL_009780</name>
</gene>
<organism evidence="1 2">
    <name type="scientific">Sporomusa silvacetica DSM 10669</name>
    <dbReference type="NCBI Taxonomy" id="1123289"/>
    <lineage>
        <taxon>Bacteria</taxon>
        <taxon>Bacillati</taxon>
        <taxon>Bacillota</taxon>
        <taxon>Negativicutes</taxon>
        <taxon>Selenomonadales</taxon>
        <taxon>Sporomusaceae</taxon>
        <taxon>Sporomusa</taxon>
    </lineage>
</organism>
<evidence type="ECO:0000313" key="1">
    <source>
        <dbReference type="EMBL" id="XFO64869.1"/>
    </source>
</evidence>
<evidence type="ECO:0008006" key="3">
    <source>
        <dbReference type="Google" id="ProtNLM"/>
    </source>
</evidence>
<dbReference type="Proteomes" id="UP000216752">
    <property type="component" value="Chromosome"/>
</dbReference>
<accession>A0ABZ3IGR3</accession>
<proteinExistence type="predicted"/>
<name>A0ABZ3IGR3_9FIRM</name>
<sequence length="2143" mass="243674">MDDIKQLPGARESSAGDDFHLLWAGRKALSLLMPNSDLIAINIEGPHREEASYLDPEGDQLLAIDLAEYYGGERFNSAKTIVLAQLKYSTRTPEKEWTAARLSEGKASGQRKNKMSKGTGSIIHRLAQTFQRYYSNYDQGAVLRKLVLKLVSNRPASELLISALAAAKECLVKQNPGMTRTLLNILSADHSAEVERLFISSGLGSKTFLDFLRVLDIDECGQQSRFGQSINLVKELGSFGPGDVTDQYTRLKSLIWDYMMPEAADKPPLTKYDILPLFKCGYRDLFPAEPYLELPGKILERSETAKLAQAVLTSTKKLVCLYSGGGKGKTTLVQSLKNNLPLHSVVIIFDCYGGGSYLDPADTRHSHYRAIPQIVNELATQVGGPLLLRLSLTSEDYMRELLVRIETAVSLIRKSNPEALAVVVIDAADNSVSAASEKKEKSFVHDIVRQPFPDGSRLVVTCRTENLTTLDLPDYQPLELRGFTKPESAKHLKMYFPDATEVQAEDFHRLTQGVPRVQGYALELRHRGIDAVLSPLRPDGKSLGDLIESWLKEAKNRHGVPEDIDRICEALVALPRPVPIMYVAELARVLPDTIKSLCVDTRLGLIENHSAISFSDQDFEDHLRLRIADKGRLLESICDLLYKKRTIDRYAAYHVDTFLAHTNRFKDLSDLVLQETVDSSIIDNPIERQELMLKRIRSAVELGKNEDDRSVIIKLLWTAAETVKTDKAVRTLIFDNADLAEKFGDVQVVQRLHLDIEKKQEWPVASLFHSAAVLSRFEATKAKADEKLKEALGWLRWSSTRKESERHRYLVKSEDVAAGLEAMIRLDGAAEVKGWLNRLNRHCSIYDCVYYLAAKILRVDGAAVLEQYISMIPIRADSCLAILKAYRESNNSAPINIVERAAKVWHRFGLCGGKPGKGILAEGIMLCEAVAKVQSLRIILPDLVVIFSPPVLNYMPYLSGEDVDRVVGILCSRTLQSKLTNQQLTLDNFLPDELIDIKENLPYKEREELKKRRREFDQVFGFLLPAYELRADIVLGSISPDLFQSRLDECLGRIERDYEVRWRNNAVPVYRLMVQALAEAAIMISGIPSTWIDKLMQAVSNKQVGGSTFLQLLLAGKVVALPRMHGEVLRLLDQVRQDLEKAPGTAREQIDLLVQCTRIAEVVDPDVARYYFNLAVEAASEIDEEVFTQINCMASFADKISSESRYSNAELAYQFARFVEDCHRRMDGWDHFPWDEAMKGLFCLDPASVFAILSRWDERGVRNIENEIVIVLLIAIQRKYISLEMAYALSILPVASGNEYEQLTLAILDAAQTSGGQVQAIEYLSLIAADICLYVPIVERKSQASAVMSWANKHNVGHSQGAICLTDLLSFLEGTYKKPVTDNTAWKTDENLEVPNWEQILGNQSFLTSDEIELALDEVRKIDKYGSNLQKELLCRLQQCCVVSDYTKQLDALLMIKSEKLSVGLLLEALEGRIQEWSFHPNVREWQKEKCTDFLVRRLSEMIYYGSRSRMVKRFQAVFGIPDTDLYKWVVDVLPQFVGAPAEITYEVIHELTVSLTPTEAERVLQWLLERLSAKIPTDCADGLWREELRPPKESLEIVSKFIWRMLGHPDKRLRWRVAHAVRRMVRLEFYEIVDSLVLLCDDKCCAAMIDYKHDFFWLSARLWTFILLDRLAAEAPNAIKRHSDRIIKEALAPEVPHALIRHFAKSAALALTKHDPGIYSTSEVTALSAINKSPFPPNKTKNRRYSGTRRIDSKELRFGFDETDTLPYWYEPLARVFGEDRDMIAQMAEKWICDKWGVPANIGYQRDWIRQKYDYNLYSNGQGSEPTVETVQNYAEWHAMFCTADELLKTHPAIYDEWENDHYGHWLARWTLNWPGYWLADLRDSLPLEDIYWYLGEPTGENWKQEISPDAFDPLIGLNKTSIPKFFVLHGYYRRAVHGASESMYISSALVTPETAPALLCAMQTAVNPNDYRVPPEGDELEISSEGFELKGWLRILESECGGIDENDPLRNQLSSSLVVPGTDFVSWENLECSSDHKRYWRCGYEDKPVTNLECWDEQPKTDREDRGFYSEGHRLWVDVNILLDYLKERQRCLIVKCMIDRWADKEGTGKYVPGKAKIYLIHADGTLETLRERYCIREKTC</sequence>
<dbReference type="EMBL" id="CP155573">
    <property type="protein sequence ID" value="XFO64869.1"/>
    <property type="molecule type" value="Genomic_DNA"/>
</dbReference>
<protein>
    <recommendedName>
        <fullName evidence="3">AAA+ ATPase domain-containing protein</fullName>
    </recommendedName>
</protein>
<evidence type="ECO:0000313" key="2">
    <source>
        <dbReference type="Proteomes" id="UP000216752"/>
    </source>
</evidence>
<dbReference type="RefSeq" id="WP_094602871.1">
    <property type="nucleotide sequence ID" value="NZ_CP155573.1"/>
</dbReference>
<keyword evidence="2" id="KW-1185">Reference proteome</keyword>
<reference evidence="1" key="1">
    <citation type="submission" date="2024-05" db="EMBL/GenBank/DDBJ databases">
        <title>Isolation and characterization of Sporomusa carbonis sp. nov., a carboxydotrophic hydrogenogen in the genus of Sporomusa isolated from a charcoal burning pile.</title>
        <authorList>
            <person name="Boeer T."/>
            <person name="Rosenbaum F."/>
            <person name="Eysell L."/>
            <person name="Mueller V."/>
            <person name="Daniel R."/>
            <person name="Poehlein A."/>
        </authorList>
    </citation>
    <scope>NUCLEOTIDE SEQUENCE [LARGE SCALE GENOMIC DNA]</scope>
    <source>
        <strain evidence="1">DSM 10669</strain>
    </source>
</reference>